<dbReference type="PANTHER" id="PTHR14218">
    <property type="entry name" value="PROTEASE S8 TRIPEPTIDYL PEPTIDASE I CLN2"/>
    <property type="match status" value="1"/>
</dbReference>
<dbReference type="Gene3D" id="3.40.50.200">
    <property type="entry name" value="Peptidase S8/S53 domain"/>
    <property type="match status" value="1"/>
</dbReference>
<sequence>MDLRMSGLIARIFRKGGARVAALGAALVLAVAVTTPARAVSGSTAGSGAPAARSAGASIVPFGCAAPSTGKIHCFGKGRLAPNATGNPNSSGLRPADLISAYKLSGTNGAGRTVAIVDAFDDPKAEADLGAYRSAYGLPACTTANGCFKKVNQSGQTLPLPSVDYGWGEEESLDLDMVSAICPACHILLVEASSADTTSLSAAEDTAATTPGVVAVSNSWGGSEDSTTIAADSHFNHSGVAITASSGDSGYGVSWPASSGFVTAVGGTSLKTASNARGWTETAWASAGSGCSSNETKPSWQADSGCAKRTVADVSAVADPNTGVAVYDTANSCGGGTFCDLLLALGLAQGADGWVQVGGTSASSPIIASVYALAGNTSSTLYGSYPYSHTSSLFDVTSGSNGTCTPAYLCTAGVGYDGPTGLGTPNGVGAF</sequence>
<dbReference type="InterPro" id="IPR050819">
    <property type="entry name" value="Tripeptidyl-peptidase_I"/>
</dbReference>
<feature type="domain" description="Peptidase S53" evidence="1">
    <location>
        <begin position="92"/>
        <end position="431"/>
    </location>
</feature>
<dbReference type="Proteomes" id="UP001500751">
    <property type="component" value="Unassembled WGS sequence"/>
</dbReference>
<dbReference type="EMBL" id="BAAAQN010000028">
    <property type="protein sequence ID" value="GAA2039558.1"/>
    <property type="molecule type" value="Genomic_DNA"/>
</dbReference>
<organism evidence="2 3">
    <name type="scientific">Catenulispora yoronensis</name>
    <dbReference type="NCBI Taxonomy" id="450799"/>
    <lineage>
        <taxon>Bacteria</taxon>
        <taxon>Bacillati</taxon>
        <taxon>Actinomycetota</taxon>
        <taxon>Actinomycetes</taxon>
        <taxon>Catenulisporales</taxon>
        <taxon>Catenulisporaceae</taxon>
        <taxon>Catenulispora</taxon>
    </lineage>
</organism>
<dbReference type="RefSeq" id="WP_344667795.1">
    <property type="nucleotide sequence ID" value="NZ_BAAAQN010000028.1"/>
</dbReference>
<name>A0ABN2UNM4_9ACTN</name>
<gene>
    <name evidence="2" type="ORF">GCM10009839_46940</name>
</gene>
<evidence type="ECO:0000313" key="3">
    <source>
        <dbReference type="Proteomes" id="UP001500751"/>
    </source>
</evidence>
<dbReference type="SUPFAM" id="SSF52743">
    <property type="entry name" value="Subtilisin-like"/>
    <property type="match status" value="1"/>
</dbReference>
<keyword evidence="3" id="KW-1185">Reference proteome</keyword>
<proteinExistence type="predicted"/>
<dbReference type="InterPro" id="IPR030400">
    <property type="entry name" value="Sedolisin_dom"/>
</dbReference>
<protein>
    <submittedName>
        <fullName evidence="2">Peptidase S8</fullName>
    </submittedName>
</protein>
<dbReference type="InterPro" id="IPR036852">
    <property type="entry name" value="Peptidase_S8/S53_dom_sf"/>
</dbReference>
<evidence type="ECO:0000259" key="1">
    <source>
        <dbReference type="PROSITE" id="PS51695"/>
    </source>
</evidence>
<evidence type="ECO:0000313" key="2">
    <source>
        <dbReference type="EMBL" id="GAA2039558.1"/>
    </source>
</evidence>
<dbReference type="CDD" id="cd04056">
    <property type="entry name" value="Peptidases_S53"/>
    <property type="match status" value="1"/>
</dbReference>
<dbReference type="PANTHER" id="PTHR14218:SF15">
    <property type="entry name" value="TRIPEPTIDYL-PEPTIDASE 1"/>
    <property type="match status" value="1"/>
</dbReference>
<comment type="caution">
    <text evidence="2">The sequence shown here is derived from an EMBL/GenBank/DDBJ whole genome shotgun (WGS) entry which is preliminary data.</text>
</comment>
<dbReference type="PROSITE" id="PS51695">
    <property type="entry name" value="SEDOLISIN"/>
    <property type="match status" value="1"/>
</dbReference>
<reference evidence="2 3" key="1">
    <citation type="journal article" date="2019" name="Int. J. Syst. Evol. Microbiol.">
        <title>The Global Catalogue of Microorganisms (GCM) 10K type strain sequencing project: providing services to taxonomists for standard genome sequencing and annotation.</title>
        <authorList>
            <consortium name="The Broad Institute Genomics Platform"/>
            <consortium name="The Broad Institute Genome Sequencing Center for Infectious Disease"/>
            <person name="Wu L."/>
            <person name="Ma J."/>
        </authorList>
    </citation>
    <scope>NUCLEOTIDE SEQUENCE [LARGE SCALE GENOMIC DNA]</scope>
    <source>
        <strain evidence="2 3">JCM 16014</strain>
    </source>
</reference>
<accession>A0ABN2UNM4</accession>